<dbReference type="GO" id="GO:0010206">
    <property type="term" value="P:photosystem II repair"/>
    <property type="evidence" value="ECO:0007669"/>
    <property type="project" value="InterPro"/>
</dbReference>
<name>A0A2I0VWG2_9ASPA</name>
<dbReference type="Gene3D" id="1.20.58.810">
    <property type="entry name" value="Photosystem II Pbs27"/>
    <property type="match status" value="1"/>
</dbReference>
<evidence type="ECO:0000256" key="1">
    <source>
        <dbReference type="SAM" id="MobiDB-lite"/>
    </source>
</evidence>
<keyword evidence="3" id="KW-1185">Reference proteome</keyword>
<sequence>MVASFSLLENCYRCSSKHIEKKAKHRTTNESQTRSPSIAASQEGLLGRRLAVLCSSLSLVSISPSPLKAEEKKGKEDEGDNNGVIGSITSLFDPNETTKTGKVLPKAYVKAAREVVKTLKASLEEDAKDVAKFRRSADAAKEAIREYLNGWQGQKVVVTEESYAALEKAIRSLANFYSKAGPFAPLSEEVKSNILEYLNTADANI</sequence>
<dbReference type="AlphaFoldDB" id="A0A2I0VWG2"/>
<dbReference type="PANTHER" id="PTHR34041:SF3">
    <property type="entry name" value="PHOTOSYSTEM II D1 PRECURSOR PROCESSING PROTEIN PSB27-H2, CHLOROPLASTIC"/>
    <property type="match status" value="1"/>
</dbReference>
<dbReference type="Proteomes" id="UP000233837">
    <property type="component" value="Unassembled WGS sequence"/>
</dbReference>
<dbReference type="EMBL" id="KZ503168">
    <property type="protein sequence ID" value="PKU67735.1"/>
    <property type="molecule type" value="Genomic_DNA"/>
</dbReference>
<evidence type="ECO:0000313" key="3">
    <source>
        <dbReference type="Proteomes" id="UP000233837"/>
    </source>
</evidence>
<dbReference type="STRING" id="906689.A0A2I0VWG2"/>
<dbReference type="GO" id="GO:0009543">
    <property type="term" value="C:chloroplast thylakoid lumen"/>
    <property type="evidence" value="ECO:0007669"/>
    <property type="project" value="TreeGrafter"/>
</dbReference>
<dbReference type="OrthoDB" id="543314at2759"/>
<feature type="region of interest" description="Disordered" evidence="1">
    <location>
        <begin position="67"/>
        <end position="87"/>
    </location>
</feature>
<reference evidence="2 3" key="2">
    <citation type="journal article" date="2017" name="Nature">
        <title>The Apostasia genome and the evolution of orchids.</title>
        <authorList>
            <person name="Zhang G.Q."/>
            <person name="Liu K.W."/>
            <person name="Li Z."/>
            <person name="Lohaus R."/>
            <person name="Hsiao Y.Y."/>
            <person name="Niu S.C."/>
            <person name="Wang J.Y."/>
            <person name="Lin Y.C."/>
            <person name="Xu Q."/>
            <person name="Chen L.J."/>
            <person name="Yoshida K."/>
            <person name="Fujiwara S."/>
            <person name="Wang Z.W."/>
            <person name="Zhang Y.Q."/>
            <person name="Mitsuda N."/>
            <person name="Wang M."/>
            <person name="Liu G.H."/>
            <person name="Pecoraro L."/>
            <person name="Huang H.X."/>
            <person name="Xiao X.J."/>
            <person name="Lin M."/>
            <person name="Wu X.Y."/>
            <person name="Wu W.L."/>
            <person name="Chen Y.Y."/>
            <person name="Chang S.B."/>
            <person name="Sakamoto S."/>
            <person name="Ohme-Takagi M."/>
            <person name="Yagi M."/>
            <person name="Zeng S.J."/>
            <person name="Shen C.Y."/>
            <person name="Yeh C.M."/>
            <person name="Luo Y.B."/>
            <person name="Tsai W.C."/>
            <person name="Van de Peer Y."/>
            <person name="Liu Z.J."/>
        </authorList>
    </citation>
    <scope>NUCLEOTIDE SEQUENCE [LARGE SCALE GENOMIC DNA]</scope>
    <source>
        <tissue evidence="2">The whole plant</tissue>
    </source>
</reference>
<dbReference type="InterPro" id="IPR025585">
    <property type="entry name" value="PSII_Psb27"/>
</dbReference>
<dbReference type="Pfam" id="PF13326">
    <property type="entry name" value="PSII_Pbs27"/>
    <property type="match status" value="1"/>
</dbReference>
<gene>
    <name evidence="2" type="ORF">MA16_Dca013765</name>
</gene>
<organism evidence="2 3">
    <name type="scientific">Dendrobium catenatum</name>
    <dbReference type="NCBI Taxonomy" id="906689"/>
    <lineage>
        <taxon>Eukaryota</taxon>
        <taxon>Viridiplantae</taxon>
        <taxon>Streptophyta</taxon>
        <taxon>Embryophyta</taxon>
        <taxon>Tracheophyta</taxon>
        <taxon>Spermatophyta</taxon>
        <taxon>Magnoliopsida</taxon>
        <taxon>Liliopsida</taxon>
        <taxon>Asparagales</taxon>
        <taxon>Orchidaceae</taxon>
        <taxon>Epidendroideae</taxon>
        <taxon>Malaxideae</taxon>
        <taxon>Dendrobiinae</taxon>
        <taxon>Dendrobium</taxon>
    </lineage>
</organism>
<dbReference type="InterPro" id="IPR038450">
    <property type="entry name" value="PSII_Psb27_sf"/>
</dbReference>
<dbReference type="PANTHER" id="PTHR34041">
    <property type="entry name" value="PHOTOSYSTEM II REPAIR PROTEIN PSB27-H1, CHLOROPLASTIC"/>
    <property type="match status" value="1"/>
</dbReference>
<reference evidence="2 3" key="1">
    <citation type="journal article" date="2016" name="Sci. Rep.">
        <title>The Dendrobium catenatum Lindl. genome sequence provides insights into polysaccharide synthase, floral development and adaptive evolution.</title>
        <authorList>
            <person name="Zhang G.Q."/>
            <person name="Xu Q."/>
            <person name="Bian C."/>
            <person name="Tsai W.C."/>
            <person name="Yeh C.M."/>
            <person name="Liu K.W."/>
            <person name="Yoshida K."/>
            <person name="Zhang L.S."/>
            <person name="Chang S.B."/>
            <person name="Chen F."/>
            <person name="Shi Y."/>
            <person name="Su Y.Y."/>
            <person name="Zhang Y.Q."/>
            <person name="Chen L.J."/>
            <person name="Yin Y."/>
            <person name="Lin M."/>
            <person name="Huang H."/>
            <person name="Deng H."/>
            <person name="Wang Z.W."/>
            <person name="Zhu S.L."/>
            <person name="Zhao X."/>
            <person name="Deng C."/>
            <person name="Niu S.C."/>
            <person name="Huang J."/>
            <person name="Wang M."/>
            <person name="Liu G.H."/>
            <person name="Yang H.J."/>
            <person name="Xiao X.J."/>
            <person name="Hsiao Y.Y."/>
            <person name="Wu W.L."/>
            <person name="Chen Y.Y."/>
            <person name="Mitsuda N."/>
            <person name="Ohme-Takagi M."/>
            <person name="Luo Y.B."/>
            <person name="Van de Peer Y."/>
            <person name="Liu Z.J."/>
        </authorList>
    </citation>
    <scope>NUCLEOTIDE SEQUENCE [LARGE SCALE GENOMIC DNA]</scope>
    <source>
        <tissue evidence="2">The whole plant</tissue>
    </source>
</reference>
<evidence type="ECO:0000313" key="2">
    <source>
        <dbReference type="EMBL" id="PKU67735.1"/>
    </source>
</evidence>
<dbReference type="FunFam" id="1.20.58.810:FF:000002">
    <property type="entry name" value="Photosystem II D1 processing protein PSB27-H2, chloroplastic"/>
    <property type="match status" value="1"/>
</dbReference>
<dbReference type="HAMAP" id="MF_01481">
    <property type="entry name" value="PSII_Psb27"/>
    <property type="match status" value="1"/>
</dbReference>
<accession>A0A2I0VWG2</accession>
<proteinExistence type="inferred from homology"/>
<evidence type="ECO:0008006" key="4">
    <source>
        <dbReference type="Google" id="ProtNLM"/>
    </source>
</evidence>
<protein>
    <recommendedName>
        <fullName evidence="4">Photosystem II D1 processing protein PSB27-H2, chloroplastic</fullName>
    </recommendedName>
</protein>
<dbReference type="GO" id="GO:0009523">
    <property type="term" value="C:photosystem II"/>
    <property type="evidence" value="ECO:0007669"/>
    <property type="project" value="InterPro"/>
</dbReference>
<dbReference type="GO" id="GO:0010207">
    <property type="term" value="P:photosystem II assembly"/>
    <property type="evidence" value="ECO:0007669"/>
    <property type="project" value="InterPro"/>
</dbReference>